<dbReference type="RefSeq" id="XP_004233042.1">
    <property type="nucleotide sequence ID" value="XM_004232994.5"/>
</dbReference>
<proteinExistence type="predicted"/>
<feature type="region of interest" description="Disordered" evidence="1">
    <location>
        <begin position="247"/>
        <end position="278"/>
    </location>
</feature>
<dbReference type="PANTHER" id="PTHR33671:SF3">
    <property type="entry name" value="F28N24.8 PROTEIN"/>
    <property type="match status" value="1"/>
</dbReference>
<reference evidence="2" key="2">
    <citation type="submission" date="2019-01" db="UniProtKB">
        <authorList>
            <consortium name="EnsemblPlants"/>
        </authorList>
    </citation>
    <scope>IDENTIFICATION</scope>
    <source>
        <strain evidence="2">cv. Heinz 1706</strain>
    </source>
</reference>
<feature type="region of interest" description="Disordered" evidence="1">
    <location>
        <begin position="144"/>
        <end position="187"/>
    </location>
</feature>
<protein>
    <submittedName>
        <fullName evidence="2">Uncharacterized protein</fullName>
    </submittedName>
</protein>
<dbReference type="GeneID" id="101247686"/>
<dbReference type="PaxDb" id="4081-Solyc02g076680.2.1"/>
<dbReference type="Proteomes" id="UP000004994">
    <property type="component" value="Chromosome 2"/>
</dbReference>
<feature type="region of interest" description="Disordered" evidence="1">
    <location>
        <begin position="305"/>
        <end position="329"/>
    </location>
</feature>
<dbReference type="Pfam" id="PF05097">
    <property type="entry name" value="DUF688"/>
    <property type="match status" value="1"/>
</dbReference>
<accession>A0A3Q7F3L3</accession>
<dbReference type="InterPro" id="IPR007789">
    <property type="entry name" value="DUF688"/>
</dbReference>
<feature type="region of interest" description="Disordered" evidence="1">
    <location>
        <begin position="70"/>
        <end position="103"/>
    </location>
</feature>
<dbReference type="InParanoid" id="A0A3Q7F3L3"/>
<dbReference type="PANTHER" id="PTHR33671">
    <property type="entry name" value="N-METHYLTRANSFERASE, PUTATIVE (DUF688)-RELATED"/>
    <property type="match status" value="1"/>
</dbReference>
<sequence length="695" mass="77074">MAKKQLDFNAPLLSVRKIASSLAPNERALNKKTEDKVPPNRQQSLPVKKSDWELSEVTKPVAVPFVWEKIPGRPKDDNEARTSLRVERSSSPRLPPGRLPETVRFYSGERPRTHNIYRSPAEGIPWMDHAALLDSLVESIYTRGDRESEDDDYSDGPETMSPTESLSLNCSVSGLSGHQTSDLQPSGTFSIDSQTRDFMMNRFLPAAKAVVLETPQYVHKKPVSAEQPMPVKKLVPVERKPLVKPLESNPVSYYSSHPADAGSETEDDVPENSDKKPSKGWKFFPRICVKNSLCLLNPLPGLKVKTRAPTPSPQAVKRVSGTKPKMAQSPTSYAHEVKKLTRKAYSGPLEKNACDTINKQRFHSGVLSRELYKADNRSLSGQLSNPNDSCKLVGISPGRRSRSGAISPYRNVAPPSPFNEGTRFLGVPKEMESLWASRFDSFRKGCYTVKDKAVPQRMGTGKFFDSPSEVVEKTLYIDSVANVRISAPNAASLKPKGIVNSPDKNMKTLVENRKVLENLAAMSPIQGARHTDVLEKNSKQIVEKEFSLDLIEASSISISTHKGPADQELLKLKQNVDTVSGALESSKVHPCGNLGTENEDNQNAKDSKDSNLNSLDSTLPPPLPKSPSESWLWRTLPSIPLRTPFLSFNSKKQNQKSHTDGTKWETIVKTSNLHKDHVRYSEELYTLGSCQQSKS</sequence>
<dbReference type="Gramene" id="Solyc02g076680.3.1">
    <property type="protein sequence ID" value="Solyc02g076680.3.1"/>
    <property type="gene ID" value="Solyc02g076680.3"/>
</dbReference>
<evidence type="ECO:0000256" key="1">
    <source>
        <dbReference type="SAM" id="MobiDB-lite"/>
    </source>
</evidence>
<evidence type="ECO:0000313" key="2">
    <source>
        <dbReference type="EnsemblPlants" id="Solyc02g076680.3.1"/>
    </source>
</evidence>
<name>A0A3Q7F3L3_SOLLC</name>
<feature type="compositionally biased region" description="Polar residues" evidence="1">
    <location>
        <begin position="160"/>
        <end position="187"/>
    </location>
</feature>
<evidence type="ECO:0000313" key="3">
    <source>
        <dbReference type="Proteomes" id="UP000004994"/>
    </source>
</evidence>
<gene>
    <name evidence="2" type="primary">LOC101247686</name>
</gene>
<dbReference type="AlphaFoldDB" id="A0A3Q7F3L3"/>
<dbReference type="STRING" id="4081.A0A3Q7F3L3"/>
<dbReference type="FunCoup" id="A0A3Q7F3L3">
    <property type="interactions" value="178"/>
</dbReference>
<organism evidence="2">
    <name type="scientific">Solanum lycopersicum</name>
    <name type="common">Tomato</name>
    <name type="synonym">Lycopersicon esculentum</name>
    <dbReference type="NCBI Taxonomy" id="4081"/>
    <lineage>
        <taxon>Eukaryota</taxon>
        <taxon>Viridiplantae</taxon>
        <taxon>Streptophyta</taxon>
        <taxon>Embryophyta</taxon>
        <taxon>Tracheophyta</taxon>
        <taxon>Spermatophyta</taxon>
        <taxon>Magnoliopsida</taxon>
        <taxon>eudicotyledons</taxon>
        <taxon>Gunneridae</taxon>
        <taxon>Pentapetalae</taxon>
        <taxon>asterids</taxon>
        <taxon>lamiids</taxon>
        <taxon>Solanales</taxon>
        <taxon>Solanaceae</taxon>
        <taxon>Solanoideae</taxon>
        <taxon>Solaneae</taxon>
        <taxon>Solanum</taxon>
        <taxon>Solanum subgen. Lycopersicon</taxon>
    </lineage>
</organism>
<dbReference type="EnsemblPlants" id="Solyc02g076680.3.1">
    <property type="protein sequence ID" value="Solyc02g076680.3.1"/>
    <property type="gene ID" value="Solyc02g076680.3"/>
</dbReference>
<reference evidence="2" key="1">
    <citation type="journal article" date="2012" name="Nature">
        <title>The tomato genome sequence provides insights into fleshy fruit evolution.</title>
        <authorList>
            <consortium name="Tomato Genome Consortium"/>
        </authorList>
    </citation>
    <scope>NUCLEOTIDE SEQUENCE [LARGE SCALE GENOMIC DNA]</scope>
    <source>
        <strain evidence="2">cv. Heinz 1706</strain>
    </source>
</reference>
<dbReference type="KEGG" id="sly:101247686"/>
<feature type="compositionally biased region" description="Basic and acidic residues" evidence="1">
    <location>
        <begin position="70"/>
        <end position="90"/>
    </location>
</feature>
<dbReference type="RefSeq" id="XP_069149719.1">
    <property type="nucleotide sequence ID" value="XM_069293618.1"/>
</dbReference>
<feature type="region of interest" description="Disordered" evidence="1">
    <location>
        <begin position="583"/>
        <end position="630"/>
    </location>
</feature>
<keyword evidence="3" id="KW-1185">Reference proteome</keyword>
<feature type="region of interest" description="Disordered" evidence="1">
    <location>
        <begin position="23"/>
        <end position="53"/>
    </location>
</feature>
<dbReference type="OrthoDB" id="677721at2759"/>
<dbReference type="OMA" id="FEYKQAG"/>
<feature type="compositionally biased region" description="Basic and acidic residues" evidence="1">
    <location>
        <begin position="28"/>
        <end position="38"/>
    </location>
</feature>